<comment type="similarity">
    <text evidence="2">Belongs to the fatty acid desaturase type 2 family.</text>
</comment>
<evidence type="ECO:0000256" key="1">
    <source>
        <dbReference type="ARBA" id="ARBA00001954"/>
    </source>
</evidence>
<dbReference type="GO" id="GO:0046872">
    <property type="term" value="F:metal ion binding"/>
    <property type="evidence" value="ECO:0007669"/>
    <property type="project" value="UniProtKB-KW"/>
</dbReference>
<gene>
    <name evidence="10" type="ORF">AVDCRST_MAG81-926</name>
</gene>
<evidence type="ECO:0000256" key="9">
    <source>
        <dbReference type="ARBA" id="ARBA00023160"/>
    </source>
</evidence>
<evidence type="ECO:0008006" key="11">
    <source>
        <dbReference type="Google" id="ProtNLM"/>
    </source>
</evidence>
<dbReference type="Gene3D" id="1.10.620.20">
    <property type="entry name" value="Ribonucleotide Reductase, subunit A"/>
    <property type="match status" value="1"/>
</dbReference>
<keyword evidence="5" id="KW-0276">Fatty acid metabolism</keyword>
<evidence type="ECO:0000256" key="8">
    <source>
        <dbReference type="ARBA" id="ARBA00023098"/>
    </source>
</evidence>
<dbReference type="Pfam" id="PF03405">
    <property type="entry name" value="FA_desaturase_2"/>
    <property type="match status" value="1"/>
</dbReference>
<dbReference type="EMBL" id="CADCWO010000046">
    <property type="protein sequence ID" value="CAA9562414.1"/>
    <property type="molecule type" value="Genomic_DNA"/>
</dbReference>
<dbReference type="InterPro" id="IPR012348">
    <property type="entry name" value="RNR-like"/>
</dbReference>
<keyword evidence="3" id="KW-0444">Lipid biosynthesis</keyword>
<evidence type="ECO:0000313" key="10">
    <source>
        <dbReference type="EMBL" id="CAA9562414.1"/>
    </source>
</evidence>
<evidence type="ECO:0000256" key="6">
    <source>
        <dbReference type="ARBA" id="ARBA00023002"/>
    </source>
</evidence>
<keyword evidence="9" id="KW-0275">Fatty acid biosynthesis</keyword>
<keyword evidence="6" id="KW-0560">Oxidoreductase</keyword>
<reference evidence="10" key="1">
    <citation type="submission" date="2020-02" db="EMBL/GenBank/DDBJ databases">
        <authorList>
            <person name="Meier V. D."/>
        </authorList>
    </citation>
    <scope>NUCLEOTIDE SEQUENCE</scope>
    <source>
        <strain evidence="10">AVDCRST_MAG81</strain>
    </source>
</reference>
<proteinExistence type="inferred from homology"/>
<keyword evidence="7" id="KW-0408">Iron</keyword>
<organism evidence="10">
    <name type="scientific">uncultured Synechococcales cyanobacterium</name>
    <dbReference type="NCBI Taxonomy" id="1936017"/>
    <lineage>
        <taxon>Bacteria</taxon>
        <taxon>Bacillati</taxon>
        <taxon>Cyanobacteriota</taxon>
        <taxon>Cyanophyceae</taxon>
        <taxon>Synechococcales</taxon>
        <taxon>environmental samples</taxon>
    </lineage>
</organism>
<sequence length="275" mass="31998">MRLSQDKLSELIEKHTCVADDVSWNRFSSIPWQDLQPELLTAKERSAIAFVNLIEDHLPGYFTEYMQLFPINPDTPLEACMYNRELYHFLVRWAQEEDRHAHVLTNYQLRAGLMPLEQLQQELACEGRKQFTIKFTEPLQVFTYALLQEKATLLYYKQLHQVVREPVLKFILRLLVKDEARHFAFFSSIVGAHIEEFGEQAIPLIKVVLQDFKMPLHNTLTNYWRRAMITCEAVGGHQYAEASKALAKLIHRWADPAARLQASTMVDSTQKVHAV</sequence>
<protein>
    <recommendedName>
        <fullName evidence="11">Acyl-ACP desaturase</fullName>
    </recommendedName>
</protein>
<dbReference type="GO" id="GO:0006633">
    <property type="term" value="P:fatty acid biosynthetic process"/>
    <property type="evidence" value="ECO:0007669"/>
    <property type="project" value="UniProtKB-KW"/>
</dbReference>
<keyword evidence="4" id="KW-0479">Metal-binding</keyword>
<evidence type="ECO:0000256" key="5">
    <source>
        <dbReference type="ARBA" id="ARBA00022832"/>
    </source>
</evidence>
<dbReference type="InterPro" id="IPR009078">
    <property type="entry name" value="Ferritin-like_SF"/>
</dbReference>
<dbReference type="AlphaFoldDB" id="A0A6J4UYW6"/>
<name>A0A6J4UYW6_9CYAN</name>
<dbReference type="GO" id="GO:0045300">
    <property type="term" value="F:stearoyl-[ACP] desaturase activity"/>
    <property type="evidence" value="ECO:0007669"/>
    <property type="project" value="InterPro"/>
</dbReference>
<accession>A0A6J4UYW6</accession>
<evidence type="ECO:0000256" key="4">
    <source>
        <dbReference type="ARBA" id="ARBA00022723"/>
    </source>
</evidence>
<evidence type="ECO:0000256" key="7">
    <source>
        <dbReference type="ARBA" id="ARBA00023004"/>
    </source>
</evidence>
<keyword evidence="8" id="KW-0443">Lipid metabolism</keyword>
<evidence type="ECO:0000256" key="3">
    <source>
        <dbReference type="ARBA" id="ARBA00022516"/>
    </source>
</evidence>
<comment type="cofactor">
    <cofactor evidence="1">
        <name>Fe(2+)</name>
        <dbReference type="ChEBI" id="CHEBI:29033"/>
    </cofactor>
</comment>
<dbReference type="SUPFAM" id="SSF47240">
    <property type="entry name" value="Ferritin-like"/>
    <property type="match status" value="1"/>
</dbReference>
<evidence type="ECO:0000256" key="2">
    <source>
        <dbReference type="ARBA" id="ARBA00008749"/>
    </source>
</evidence>
<dbReference type="InterPro" id="IPR005067">
    <property type="entry name" value="Fatty_acid_desaturase-2"/>
</dbReference>